<proteinExistence type="predicted"/>
<name>A0ABV8RGN8_9SPHN</name>
<organism evidence="1 2">
    <name type="scientific">Sphingorhabdus arenilitoris</name>
    <dbReference type="NCBI Taxonomy" id="1490041"/>
    <lineage>
        <taxon>Bacteria</taxon>
        <taxon>Pseudomonadati</taxon>
        <taxon>Pseudomonadota</taxon>
        <taxon>Alphaproteobacteria</taxon>
        <taxon>Sphingomonadales</taxon>
        <taxon>Sphingomonadaceae</taxon>
        <taxon>Sphingorhabdus</taxon>
    </lineage>
</organism>
<dbReference type="EMBL" id="JBHSDH010000011">
    <property type="protein sequence ID" value="MFC4291406.1"/>
    <property type="molecule type" value="Genomic_DNA"/>
</dbReference>
<sequence>MPGPVRAAEAKANVTVSVTNLRNQKGQLMVCLTKNPKAFPDCSKDASALKKLVPAGSASNIVFSGVEAGTYAVAIVHDENNNNKMDLRIFIPREGFAFSRNPKIGMGPPKFKSASFAVGSANVTQSVKMKYMF</sequence>
<accession>A0ABV8RGN8</accession>
<dbReference type="RefSeq" id="WP_381421221.1">
    <property type="nucleotide sequence ID" value="NZ_JBHSDH010000011.1"/>
</dbReference>
<protein>
    <submittedName>
        <fullName evidence="1">DUF2141 domain-containing protein</fullName>
    </submittedName>
</protein>
<dbReference type="Proteomes" id="UP001595887">
    <property type="component" value="Unassembled WGS sequence"/>
</dbReference>
<reference evidence="2" key="1">
    <citation type="journal article" date="2019" name="Int. J. Syst. Evol. Microbiol.">
        <title>The Global Catalogue of Microorganisms (GCM) 10K type strain sequencing project: providing services to taxonomists for standard genome sequencing and annotation.</title>
        <authorList>
            <consortium name="The Broad Institute Genomics Platform"/>
            <consortium name="The Broad Institute Genome Sequencing Center for Infectious Disease"/>
            <person name="Wu L."/>
            <person name="Ma J."/>
        </authorList>
    </citation>
    <scope>NUCLEOTIDE SEQUENCE [LARGE SCALE GENOMIC DNA]</scope>
    <source>
        <strain evidence="2">CECT 8531</strain>
    </source>
</reference>
<comment type="caution">
    <text evidence="1">The sequence shown here is derived from an EMBL/GenBank/DDBJ whole genome shotgun (WGS) entry which is preliminary data.</text>
</comment>
<gene>
    <name evidence="1" type="ORF">ACFOWX_03150</name>
</gene>
<keyword evidence="2" id="KW-1185">Reference proteome</keyword>
<evidence type="ECO:0000313" key="1">
    <source>
        <dbReference type="EMBL" id="MFC4291406.1"/>
    </source>
</evidence>
<evidence type="ECO:0000313" key="2">
    <source>
        <dbReference type="Proteomes" id="UP001595887"/>
    </source>
</evidence>
<dbReference type="InterPro" id="IPR018673">
    <property type="entry name" value="DUF2141"/>
</dbReference>
<dbReference type="Pfam" id="PF09912">
    <property type="entry name" value="DUF2141"/>
    <property type="match status" value="1"/>
</dbReference>